<organism evidence="3 4">
    <name type="scientific">Candidatus Magasanikbacteria bacterium CG_4_9_14_3_um_filter_32_9</name>
    <dbReference type="NCBI Taxonomy" id="1974644"/>
    <lineage>
        <taxon>Bacteria</taxon>
        <taxon>Candidatus Magasanikiibacteriota</taxon>
    </lineage>
</organism>
<dbReference type="Pfam" id="PF12229">
    <property type="entry name" value="PG_binding_4"/>
    <property type="match status" value="1"/>
</dbReference>
<dbReference type="Proteomes" id="UP000230843">
    <property type="component" value="Unassembled WGS sequence"/>
</dbReference>
<dbReference type="PANTHER" id="PTHR35788:SF1">
    <property type="entry name" value="EXPORTED PROTEIN"/>
    <property type="match status" value="1"/>
</dbReference>
<dbReference type="InterPro" id="IPR007391">
    <property type="entry name" value="Vancomycin_resist_VanW"/>
</dbReference>
<dbReference type="InterPro" id="IPR052913">
    <property type="entry name" value="Glycopeptide_resist_protein"/>
</dbReference>
<keyword evidence="1" id="KW-1133">Transmembrane helix</keyword>
<dbReference type="PANTHER" id="PTHR35788">
    <property type="entry name" value="EXPORTED PROTEIN-RELATED"/>
    <property type="match status" value="1"/>
</dbReference>
<gene>
    <name evidence="3" type="ORF">CO137_00855</name>
</gene>
<dbReference type="EMBL" id="PFVJ01000020">
    <property type="protein sequence ID" value="PJA90189.1"/>
    <property type="molecule type" value="Genomic_DNA"/>
</dbReference>
<comment type="caution">
    <text evidence="3">The sequence shown here is derived from an EMBL/GenBank/DDBJ whole genome shotgun (WGS) entry which is preliminary data.</text>
</comment>
<evidence type="ECO:0000256" key="1">
    <source>
        <dbReference type="SAM" id="Phobius"/>
    </source>
</evidence>
<dbReference type="Pfam" id="PF04294">
    <property type="entry name" value="VanW"/>
    <property type="match status" value="1"/>
</dbReference>
<feature type="transmembrane region" description="Helical" evidence="1">
    <location>
        <begin position="12"/>
        <end position="39"/>
    </location>
</feature>
<keyword evidence="1" id="KW-0472">Membrane</keyword>
<sequence length="652" mass="72120">MTNILQEKKKKSPAFIALIVSAIVFGVFVALFVVTSIVVGIQYSDRVAPGLRLGNVNIGGFTEGQLKEFLQNKNDQLVGTGINISFDTNAGNKETTLYPVVVADGNSYELVYTDIQAEAERILRFGKSGGIMLKGVSNIISALGKPSISLKYVEINDEKIKEELKSLLSEYEFEAVDAGVIITKTNPLEFTITTSSVGVVFDYNEAVSQIKDQWINLVVPSVKVAREDTDPNFVEDDLNGTQDALNKIFLPGSLFLTYDFSNAENFIFRGRKTWEINIKQIGEWIEPQKKDGVVIFGLNKESVISFVKDEIASKVDIEPQDAKFLISEGGKVTEFQGSRIGFKVNLEENYNMLNNLFINRNYLEEGADLQLVSSTVDLVISEAESEISTGDVNDLGITEILGVGTSDFAGSPSNRIKNIQNAVNKLNGVLIKPGEEFSTIKYTKPYTIEGGYLPELVIKGDEIKAEIGGGLCQIGTTLFRMAMNSGMKITERRNHSLVVSYYNDPVNHLPGTDATIYDPNPDFRFLNDTANYVLLETDINWNTMELIFTLWGTDDGREASFTHPVVRRWIPYGPTKIIETTKLAPGARSCQHAYTGAETFFTYTRQLPGKDKESIVYESYYRSLPQICLVGIVTATPPCEGEACSPPIVLPE</sequence>
<evidence type="ECO:0000259" key="2">
    <source>
        <dbReference type="Pfam" id="PF12229"/>
    </source>
</evidence>
<keyword evidence="1" id="KW-0812">Transmembrane</keyword>
<feature type="domain" description="YoaR-like putative peptidoglycan binding" evidence="2">
    <location>
        <begin position="111"/>
        <end position="212"/>
    </location>
</feature>
<evidence type="ECO:0000313" key="3">
    <source>
        <dbReference type="EMBL" id="PJA90189.1"/>
    </source>
</evidence>
<dbReference type="AlphaFoldDB" id="A0A2M7Z7E9"/>
<proteinExistence type="predicted"/>
<protein>
    <recommendedName>
        <fullName evidence="2">YoaR-like putative peptidoglycan binding domain-containing protein</fullName>
    </recommendedName>
</protein>
<dbReference type="InterPro" id="IPR022029">
    <property type="entry name" value="YoaR-like_PG-bd"/>
</dbReference>
<evidence type="ECO:0000313" key="4">
    <source>
        <dbReference type="Proteomes" id="UP000230843"/>
    </source>
</evidence>
<name>A0A2M7Z7E9_9BACT</name>
<reference evidence="4" key="1">
    <citation type="submission" date="2017-09" db="EMBL/GenBank/DDBJ databases">
        <title>Depth-based differentiation of microbial function through sediment-hosted aquifers and enrichment of novel symbionts in the deep terrestrial subsurface.</title>
        <authorList>
            <person name="Probst A.J."/>
            <person name="Ladd B."/>
            <person name="Jarett J.K."/>
            <person name="Geller-Mcgrath D.E."/>
            <person name="Sieber C.M.K."/>
            <person name="Emerson J.B."/>
            <person name="Anantharaman K."/>
            <person name="Thomas B.C."/>
            <person name="Malmstrom R."/>
            <person name="Stieglmeier M."/>
            <person name="Klingl A."/>
            <person name="Woyke T."/>
            <person name="Ryan C.M."/>
            <person name="Banfield J.F."/>
        </authorList>
    </citation>
    <scope>NUCLEOTIDE SEQUENCE [LARGE SCALE GENOMIC DNA]</scope>
</reference>
<accession>A0A2M7Z7E9</accession>